<name>A0A9X1NGR1_9ACTN</name>
<dbReference type="Proteomes" id="UP001138997">
    <property type="component" value="Unassembled WGS sequence"/>
</dbReference>
<keyword evidence="2" id="KW-1185">Reference proteome</keyword>
<accession>A0A9X1NGR1</accession>
<organism evidence="1 2">
    <name type="scientific">Kineosporia babensis</name>
    <dbReference type="NCBI Taxonomy" id="499548"/>
    <lineage>
        <taxon>Bacteria</taxon>
        <taxon>Bacillati</taxon>
        <taxon>Actinomycetota</taxon>
        <taxon>Actinomycetes</taxon>
        <taxon>Kineosporiales</taxon>
        <taxon>Kineosporiaceae</taxon>
        <taxon>Kineosporia</taxon>
    </lineage>
</organism>
<sequence length="128" mass="14291">MNAGYELPLPAAQIVDRLNHRQRIPLTPWSLRVTSVSLVPRPERVPLVELTVEVSAAGSEGGASSSVTQRWAVRFLVRGHSLEPGAPAHAFILLLRIDLEDWWLNRTAHPSTQAHRLDPDRPELALRD</sequence>
<gene>
    <name evidence="1" type="ORF">LR394_27925</name>
</gene>
<protein>
    <submittedName>
        <fullName evidence="1">Uncharacterized protein</fullName>
    </submittedName>
</protein>
<dbReference type="EMBL" id="JAJOMB010000018">
    <property type="protein sequence ID" value="MCD5314737.1"/>
    <property type="molecule type" value="Genomic_DNA"/>
</dbReference>
<reference evidence="1" key="1">
    <citation type="submission" date="2021-11" db="EMBL/GenBank/DDBJ databases">
        <title>Streptomyces corallinus and Kineosporia corallina sp. nov., two new coral-derived marine actinobacteria.</title>
        <authorList>
            <person name="Buangrab K."/>
            <person name="Sutthacheep M."/>
            <person name="Yeemin T."/>
            <person name="Harunari E."/>
            <person name="Igarashi Y."/>
            <person name="Sripreechasak P."/>
            <person name="Kanchanasin P."/>
            <person name="Tanasupawat S."/>
            <person name="Phongsopitanun W."/>
        </authorList>
    </citation>
    <scope>NUCLEOTIDE SEQUENCE</scope>
    <source>
        <strain evidence="1">JCM 31032</strain>
    </source>
</reference>
<comment type="caution">
    <text evidence="1">The sequence shown here is derived from an EMBL/GenBank/DDBJ whole genome shotgun (WGS) entry which is preliminary data.</text>
</comment>
<evidence type="ECO:0000313" key="1">
    <source>
        <dbReference type="EMBL" id="MCD5314737.1"/>
    </source>
</evidence>
<dbReference type="AlphaFoldDB" id="A0A9X1NGR1"/>
<dbReference type="RefSeq" id="WP_231447542.1">
    <property type="nucleotide sequence ID" value="NZ_JAJOMB010000018.1"/>
</dbReference>
<evidence type="ECO:0000313" key="2">
    <source>
        <dbReference type="Proteomes" id="UP001138997"/>
    </source>
</evidence>
<proteinExistence type="predicted"/>